<keyword evidence="6" id="KW-1185">Reference proteome</keyword>
<evidence type="ECO:0000256" key="1">
    <source>
        <dbReference type="ARBA" id="ARBA00022729"/>
    </source>
</evidence>
<sequence length="210" mass="22159">MAALGVLLAAAPVVRAQTPAGTPVPAPTAAVAGSDDPVGAGDKVVLRVWREPTWSDAYPVDATGFATLPRIGPMHVAGLAPRALRDSVRARLAVYLREPVVDVIVLRRVAVLGAVRKPDVLFVEPVSTVRDLIAQAGGIDEEGDPNRIEIVRDGERVRLGRWNDIQSTVAPVRSGDQIVVGRKGWFARNALAAVSSAAVAVSVLVSAFRR</sequence>
<reference evidence="5" key="1">
    <citation type="submission" date="2022-08" db="EMBL/GenBank/DDBJ databases">
        <title>Draft genome sequencing of Roseisolibacter agri AW1220.</title>
        <authorList>
            <person name="Tobiishi Y."/>
            <person name="Tonouchi A."/>
        </authorList>
    </citation>
    <scope>NUCLEOTIDE SEQUENCE</scope>
    <source>
        <strain evidence="5">AW1220</strain>
    </source>
</reference>
<feature type="signal peptide" evidence="2">
    <location>
        <begin position="1"/>
        <end position="16"/>
    </location>
</feature>
<dbReference type="Proteomes" id="UP001161325">
    <property type="component" value="Unassembled WGS sequence"/>
</dbReference>
<gene>
    <name evidence="5" type="ORF">rosag_39830</name>
</gene>
<name>A0AA37Q6I5_9BACT</name>
<dbReference type="Gene3D" id="3.10.560.10">
    <property type="entry name" value="Outer membrane lipoprotein wza domain like"/>
    <property type="match status" value="1"/>
</dbReference>
<organism evidence="5 6">
    <name type="scientific">Roseisolibacter agri</name>
    <dbReference type="NCBI Taxonomy" id="2014610"/>
    <lineage>
        <taxon>Bacteria</taxon>
        <taxon>Pseudomonadati</taxon>
        <taxon>Gemmatimonadota</taxon>
        <taxon>Gemmatimonadia</taxon>
        <taxon>Gemmatimonadales</taxon>
        <taxon>Gemmatimonadaceae</taxon>
        <taxon>Roseisolibacter</taxon>
    </lineage>
</organism>
<dbReference type="InterPro" id="IPR003715">
    <property type="entry name" value="Poly_export_N"/>
</dbReference>
<protein>
    <recommendedName>
        <fullName evidence="7">Soluble ligand binding domain-containing protein</fullName>
    </recommendedName>
</protein>
<dbReference type="PANTHER" id="PTHR33619:SF3">
    <property type="entry name" value="POLYSACCHARIDE EXPORT PROTEIN GFCE-RELATED"/>
    <property type="match status" value="1"/>
</dbReference>
<dbReference type="AlphaFoldDB" id="A0AA37Q6I5"/>
<accession>A0AA37Q6I5</accession>
<dbReference type="InterPro" id="IPR019554">
    <property type="entry name" value="Soluble_ligand-bd"/>
</dbReference>
<dbReference type="Pfam" id="PF10531">
    <property type="entry name" value="SLBB"/>
    <property type="match status" value="1"/>
</dbReference>
<evidence type="ECO:0000259" key="4">
    <source>
        <dbReference type="Pfam" id="PF10531"/>
    </source>
</evidence>
<evidence type="ECO:0000313" key="6">
    <source>
        <dbReference type="Proteomes" id="UP001161325"/>
    </source>
</evidence>
<proteinExistence type="predicted"/>
<dbReference type="EMBL" id="BRXS01000006">
    <property type="protein sequence ID" value="GLC27470.1"/>
    <property type="molecule type" value="Genomic_DNA"/>
</dbReference>
<feature type="chain" id="PRO_5041381496" description="Soluble ligand binding domain-containing protein" evidence="2">
    <location>
        <begin position="17"/>
        <end position="210"/>
    </location>
</feature>
<evidence type="ECO:0008006" key="7">
    <source>
        <dbReference type="Google" id="ProtNLM"/>
    </source>
</evidence>
<feature type="domain" description="Polysaccharide export protein N-terminal" evidence="3">
    <location>
        <begin position="34"/>
        <end position="105"/>
    </location>
</feature>
<evidence type="ECO:0000259" key="3">
    <source>
        <dbReference type="Pfam" id="PF02563"/>
    </source>
</evidence>
<keyword evidence="1 2" id="KW-0732">Signal</keyword>
<dbReference type="InterPro" id="IPR049712">
    <property type="entry name" value="Poly_export"/>
</dbReference>
<feature type="domain" description="Soluble ligand binding" evidence="4">
    <location>
        <begin position="108"/>
        <end position="155"/>
    </location>
</feature>
<dbReference type="Pfam" id="PF02563">
    <property type="entry name" value="Poly_export"/>
    <property type="match status" value="1"/>
</dbReference>
<dbReference type="Gene3D" id="3.30.1950.10">
    <property type="entry name" value="wza like domain"/>
    <property type="match status" value="1"/>
</dbReference>
<evidence type="ECO:0000313" key="5">
    <source>
        <dbReference type="EMBL" id="GLC27470.1"/>
    </source>
</evidence>
<evidence type="ECO:0000256" key="2">
    <source>
        <dbReference type="SAM" id="SignalP"/>
    </source>
</evidence>
<comment type="caution">
    <text evidence="5">The sequence shown here is derived from an EMBL/GenBank/DDBJ whole genome shotgun (WGS) entry which is preliminary data.</text>
</comment>
<dbReference type="PANTHER" id="PTHR33619">
    <property type="entry name" value="POLYSACCHARIDE EXPORT PROTEIN GFCE-RELATED"/>
    <property type="match status" value="1"/>
</dbReference>
<dbReference type="GO" id="GO:0015159">
    <property type="term" value="F:polysaccharide transmembrane transporter activity"/>
    <property type="evidence" value="ECO:0007669"/>
    <property type="project" value="InterPro"/>
</dbReference>